<gene>
    <name evidence="1" type="ORF">TUM18999_46950</name>
</gene>
<evidence type="ECO:0000313" key="2">
    <source>
        <dbReference type="Proteomes" id="UP000509383"/>
    </source>
</evidence>
<evidence type="ECO:0000313" key="1">
    <source>
        <dbReference type="EMBL" id="BCG26504.1"/>
    </source>
</evidence>
<dbReference type="Proteomes" id="UP000509383">
    <property type="component" value="Chromosome"/>
</dbReference>
<dbReference type="AlphaFoldDB" id="A0A6J4EBZ4"/>
<dbReference type="EMBL" id="AP023189">
    <property type="protein sequence ID" value="BCG26504.1"/>
    <property type="molecule type" value="Genomic_DNA"/>
</dbReference>
<proteinExistence type="predicted"/>
<dbReference type="KEGG" id="ptw:TUM18999_46950"/>
<organism evidence="1 2">
    <name type="scientific">Pseudomonas tohonis</name>
    <dbReference type="NCBI Taxonomy" id="2725477"/>
    <lineage>
        <taxon>Bacteria</taxon>
        <taxon>Pseudomonadati</taxon>
        <taxon>Pseudomonadota</taxon>
        <taxon>Gammaproteobacteria</taxon>
        <taxon>Pseudomonadales</taxon>
        <taxon>Pseudomonadaceae</taxon>
        <taxon>Pseudomonas</taxon>
    </lineage>
</organism>
<accession>A0A6J4EBZ4</accession>
<reference evidence="1 2" key="1">
    <citation type="submission" date="2020-05" db="EMBL/GenBank/DDBJ databases">
        <title>Characterization of novel class B3 metallo-beta-lactamase from novel Pseudomonas species.</title>
        <authorList>
            <person name="Yamada K."/>
            <person name="Aoki K."/>
            <person name="Ishii Y."/>
        </authorList>
    </citation>
    <scope>NUCLEOTIDE SEQUENCE [LARGE SCALE GENOMIC DNA]</scope>
    <source>
        <strain evidence="1 2">TUM18999</strain>
    </source>
</reference>
<sequence>MMDSQLKQWRNDKKHLPEFMRDFHNCKDLFKGISEYIVCDDDHPANQVNWRQAHCYTIDVFLWFMAEHGFTLQRSRARQNFSDLDALLAELNRLRREAFTSAMLAHIQAK</sequence>
<name>A0A6J4EBZ4_9PSED</name>
<protein>
    <submittedName>
        <fullName evidence="1">Uncharacterized protein</fullName>
    </submittedName>
</protein>